<evidence type="ECO:0000256" key="1">
    <source>
        <dbReference type="PIRSR" id="PIRSR600246-1"/>
    </source>
</evidence>
<keyword evidence="4" id="KW-1185">Reference proteome</keyword>
<dbReference type="RefSeq" id="XP_049264737.1">
    <property type="nucleotide sequence ID" value="XM_049405654.1"/>
</dbReference>
<dbReference type="CDD" id="cd04514">
    <property type="entry name" value="Taspase1_like"/>
    <property type="match status" value="1"/>
</dbReference>
<feature type="active site" description="Nucleophile" evidence="1">
    <location>
        <position position="194"/>
    </location>
</feature>
<dbReference type="GO" id="GO:0005737">
    <property type="term" value="C:cytoplasm"/>
    <property type="evidence" value="ECO:0007669"/>
    <property type="project" value="TreeGrafter"/>
</dbReference>
<accession>A0A8J5UYP7</accession>
<reference evidence="3 4" key="1">
    <citation type="journal article" date="2021" name="DNA Res.">
        <title>Genome analysis of Candida subhashii reveals its hybrid nature and dual mitochondrial genome conformations.</title>
        <authorList>
            <person name="Mixao V."/>
            <person name="Hegedusova E."/>
            <person name="Saus E."/>
            <person name="Pryszcz L.P."/>
            <person name="Cillingova A."/>
            <person name="Nosek J."/>
            <person name="Gabaldon T."/>
        </authorList>
    </citation>
    <scope>NUCLEOTIDE SEQUENCE [LARGE SCALE GENOMIC DNA]</scope>
    <source>
        <strain evidence="3 4">CBS 10753</strain>
    </source>
</reference>
<dbReference type="AlphaFoldDB" id="A0A8J5UYP7"/>
<comment type="caution">
    <text evidence="3">The sequence shown here is derived from an EMBL/GenBank/DDBJ whole genome shotgun (WGS) entry which is preliminary data.</text>
</comment>
<name>A0A8J5UYP7_9ASCO</name>
<dbReference type="OrthoDB" id="77601at2759"/>
<protein>
    <recommendedName>
        <fullName evidence="5">L-asparaginase</fullName>
    </recommendedName>
</protein>
<dbReference type="PANTHER" id="PTHR10188">
    <property type="entry name" value="L-ASPARAGINASE"/>
    <property type="match status" value="1"/>
</dbReference>
<dbReference type="InterPro" id="IPR000246">
    <property type="entry name" value="Peptidase_T2"/>
</dbReference>
<dbReference type="EMBL" id="JAGSYN010000079">
    <property type="protein sequence ID" value="KAG7664505.1"/>
    <property type="molecule type" value="Genomic_DNA"/>
</dbReference>
<proteinExistence type="predicted"/>
<dbReference type="InterPro" id="IPR037464">
    <property type="entry name" value="Taspase1"/>
</dbReference>
<dbReference type="GeneID" id="73468757"/>
<feature type="site" description="Cleavage; by autolysis" evidence="2">
    <location>
        <begin position="193"/>
        <end position="194"/>
    </location>
</feature>
<sequence>MVAPNHFENIELDPKKSDPCSFTFYHMNDILIIHLGAGNHSSDFSSQYKSLLRRSLKQDNLIEASKILEDSSLTNTGYGSSLNILGKVECDASFVINTKVENKRRIGSLSGIDSKHPISTLFDTFTFIEDIYKNDQHELSIPVSLSYPSLKGILPKQNDSINLISEKSQRIYEAYKEKVFEGRIEELKHIISDTIGLIRIVDGNTTIATSSGGNFFKLPGRIGCAAIIGAAIDSINYEDCEISCMCSGNGEQIVKSMLAHEIANKIRNIPSDEYGKCLQEIVYKHSDKFYGGFIVATTSPGKIQILYGHTTESFHFGYRVNDSTRVVLSYSERQGRFTFGEYNHRLSL</sequence>
<organism evidence="3 4">
    <name type="scientific">[Candida] subhashii</name>
    <dbReference type="NCBI Taxonomy" id="561895"/>
    <lineage>
        <taxon>Eukaryota</taxon>
        <taxon>Fungi</taxon>
        <taxon>Dikarya</taxon>
        <taxon>Ascomycota</taxon>
        <taxon>Saccharomycotina</taxon>
        <taxon>Pichiomycetes</taxon>
        <taxon>Debaryomycetaceae</taxon>
        <taxon>Spathaspora</taxon>
    </lineage>
</organism>
<dbReference type="GO" id="GO:0004298">
    <property type="term" value="F:threonine-type endopeptidase activity"/>
    <property type="evidence" value="ECO:0007669"/>
    <property type="project" value="InterPro"/>
</dbReference>
<evidence type="ECO:0008006" key="5">
    <source>
        <dbReference type="Google" id="ProtNLM"/>
    </source>
</evidence>
<evidence type="ECO:0000256" key="2">
    <source>
        <dbReference type="PIRSR" id="PIRSR600246-3"/>
    </source>
</evidence>
<dbReference type="PANTHER" id="PTHR10188:SF8">
    <property type="entry name" value="THREONINE ASPARTASE 1"/>
    <property type="match status" value="1"/>
</dbReference>
<dbReference type="Pfam" id="PF01112">
    <property type="entry name" value="Asparaginase_2"/>
    <property type="match status" value="1"/>
</dbReference>
<dbReference type="GO" id="GO:0051604">
    <property type="term" value="P:protein maturation"/>
    <property type="evidence" value="ECO:0007669"/>
    <property type="project" value="TreeGrafter"/>
</dbReference>
<evidence type="ECO:0000313" key="4">
    <source>
        <dbReference type="Proteomes" id="UP000694255"/>
    </source>
</evidence>
<gene>
    <name evidence="3" type="ORF">J8A68_001956</name>
</gene>
<dbReference type="Proteomes" id="UP000694255">
    <property type="component" value="Unassembled WGS sequence"/>
</dbReference>
<evidence type="ECO:0000313" key="3">
    <source>
        <dbReference type="EMBL" id="KAG7664505.1"/>
    </source>
</evidence>